<dbReference type="PANTHER" id="PTHR14969:SF13">
    <property type="entry name" value="AT30094P"/>
    <property type="match status" value="1"/>
</dbReference>
<evidence type="ECO:0000313" key="4">
    <source>
        <dbReference type="Proteomes" id="UP001158049"/>
    </source>
</evidence>
<dbReference type="RefSeq" id="WP_283440935.1">
    <property type="nucleotide sequence ID" value="NZ_FXUL01000002.1"/>
</dbReference>
<feature type="transmembrane region" description="Helical" evidence="1">
    <location>
        <begin position="89"/>
        <end position="108"/>
    </location>
</feature>
<dbReference type="CDD" id="cd03392">
    <property type="entry name" value="PAP2_like_2"/>
    <property type="match status" value="1"/>
</dbReference>
<keyword evidence="1" id="KW-1133">Transmembrane helix</keyword>
<sequence length="244" mass="26810">MNDDVKQPPASAHSHFHARHREQVRLGASRLQARLGITIFVLSAIAFVLLAYQVVTRGPAAALDIRLAHWLHGQASPALTDALLAVTQMHAPAGIAVLAAGMAIYLALKRDHYWLLAVLLTMPAGMILNVLLKNLFERSRPVFDEPLVVLATYSFPSGHAAYSTMLYGLLAAYVAHRVDRWQWRLVSVMVCGAIVALVTFSRLYLGAHYLTDVLAGVCEGLAWLALIWLVVTRLRRRQAPGAGY</sequence>
<comment type="caution">
    <text evidence="3">The sequence shown here is derived from an EMBL/GenBank/DDBJ whole genome shotgun (WGS) entry which is preliminary data.</text>
</comment>
<proteinExistence type="predicted"/>
<accession>A0ABY1PU92</accession>
<dbReference type="PANTHER" id="PTHR14969">
    <property type="entry name" value="SPHINGOSINE-1-PHOSPHATE PHOSPHOHYDROLASE"/>
    <property type="match status" value="1"/>
</dbReference>
<protein>
    <submittedName>
        <fullName evidence="3">Undecaprenyl-diphosphatase</fullName>
    </submittedName>
</protein>
<feature type="transmembrane region" description="Helical" evidence="1">
    <location>
        <begin position="35"/>
        <end position="55"/>
    </location>
</feature>
<keyword evidence="1" id="KW-0812">Transmembrane</keyword>
<evidence type="ECO:0000259" key="2">
    <source>
        <dbReference type="SMART" id="SM00014"/>
    </source>
</evidence>
<dbReference type="EMBL" id="FXUL01000002">
    <property type="protein sequence ID" value="SMP48292.1"/>
    <property type="molecule type" value="Genomic_DNA"/>
</dbReference>
<feature type="transmembrane region" description="Helical" evidence="1">
    <location>
        <begin position="152"/>
        <end position="173"/>
    </location>
</feature>
<dbReference type="Gene3D" id="1.20.144.10">
    <property type="entry name" value="Phosphatidic acid phosphatase type 2/haloperoxidase"/>
    <property type="match status" value="2"/>
</dbReference>
<dbReference type="InterPro" id="IPR036938">
    <property type="entry name" value="PAP2/HPO_sf"/>
</dbReference>
<keyword evidence="1" id="KW-0472">Membrane</keyword>
<feature type="transmembrane region" description="Helical" evidence="1">
    <location>
        <begin position="213"/>
        <end position="231"/>
    </location>
</feature>
<dbReference type="SUPFAM" id="SSF48317">
    <property type="entry name" value="Acid phosphatase/Vanadium-dependent haloperoxidase"/>
    <property type="match status" value="1"/>
</dbReference>
<name>A0ABY1PU92_9BURK</name>
<feature type="transmembrane region" description="Helical" evidence="1">
    <location>
        <begin position="185"/>
        <end position="207"/>
    </location>
</feature>
<gene>
    <name evidence="3" type="ORF">SAMN06295970_102131</name>
</gene>
<feature type="domain" description="Phosphatidic acid phosphatase type 2/haloperoxidase" evidence="2">
    <location>
        <begin position="114"/>
        <end position="228"/>
    </location>
</feature>
<dbReference type="Proteomes" id="UP001158049">
    <property type="component" value="Unassembled WGS sequence"/>
</dbReference>
<keyword evidence="4" id="KW-1185">Reference proteome</keyword>
<evidence type="ECO:0000256" key="1">
    <source>
        <dbReference type="SAM" id="Phobius"/>
    </source>
</evidence>
<organism evidence="3 4">
    <name type="scientific">Noviherbaspirillum suwonense</name>
    <dbReference type="NCBI Taxonomy" id="1224511"/>
    <lineage>
        <taxon>Bacteria</taxon>
        <taxon>Pseudomonadati</taxon>
        <taxon>Pseudomonadota</taxon>
        <taxon>Betaproteobacteria</taxon>
        <taxon>Burkholderiales</taxon>
        <taxon>Oxalobacteraceae</taxon>
        <taxon>Noviherbaspirillum</taxon>
    </lineage>
</organism>
<evidence type="ECO:0000313" key="3">
    <source>
        <dbReference type="EMBL" id="SMP48292.1"/>
    </source>
</evidence>
<dbReference type="Pfam" id="PF01569">
    <property type="entry name" value="PAP2"/>
    <property type="match status" value="1"/>
</dbReference>
<dbReference type="InterPro" id="IPR000326">
    <property type="entry name" value="PAP2/HPO"/>
</dbReference>
<reference evidence="3 4" key="1">
    <citation type="submission" date="2017-05" db="EMBL/GenBank/DDBJ databases">
        <authorList>
            <person name="Varghese N."/>
            <person name="Submissions S."/>
        </authorList>
    </citation>
    <scope>NUCLEOTIDE SEQUENCE [LARGE SCALE GENOMIC DNA]</scope>
    <source>
        <strain evidence="3 4">DSM 26001</strain>
    </source>
</reference>
<feature type="transmembrane region" description="Helical" evidence="1">
    <location>
        <begin position="113"/>
        <end position="132"/>
    </location>
</feature>
<dbReference type="SMART" id="SM00014">
    <property type="entry name" value="acidPPc"/>
    <property type="match status" value="1"/>
</dbReference>